<dbReference type="Pfam" id="PF06114">
    <property type="entry name" value="Peptidase_M78"/>
    <property type="match status" value="1"/>
</dbReference>
<reference evidence="2" key="2">
    <citation type="submission" date="2020-09" db="EMBL/GenBank/DDBJ databases">
        <authorList>
            <person name="Sun Q."/>
            <person name="Ohkuma M."/>
        </authorList>
    </citation>
    <scope>NUCLEOTIDE SEQUENCE</scope>
    <source>
        <strain evidence="2">JCM 12580</strain>
    </source>
</reference>
<dbReference type="InterPro" id="IPR052345">
    <property type="entry name" value="Rad_response_metalloprotease"/>
</dbReference>
<sequence length="138" mass="15757">MNIKRKVGQLVKKHGTNNPFVIAKEKGILIRRLPLGSLLGYHTRKCRVSIIHINEDSSQEEQLFTCCHELGHAVLHPEVNTSFLKSHTYYSTDKIEQEANLFAVELLFQQGGGQSITIKEAIEQYGIPEQLLIKIFYH</sequence>
<name>A0A917PPD8_9BACI</name>
<dbReference type="PANTHER" id="PTHR43236">
    <property type="entry name" value="ANTITOXIN HIGA1"/>
    <property type="match status" value="1"/>
</dbReference>
<gene>
    <name evidence="2" type="ORF">GCM10007063_06050</name>
</gene>
<keyword evidence="3" id="KW-1185">Reference proteome</keyword>
<evidence type="ECO:0000313" key="3">
    <source>
        <dbReference type="Proteomes" id="UP000658382"/>
    </source>
</evidence>
<dbReference type="Gene3D" id="1.10.10.2910">
    <property type="match status" value="1"/>
</dbReference>
<evidence type="ECO:0000259" key="1">
    <source>
        <dbReference type="Pfam" id="PF06114"/>
    </source>
</evidence>
<feature type="domain" description="IrrE N-terminal-like" evidence="1">
    <location>
        <begin position="23"/>
        <end position="108"/>
    </location>
</feature>
<comment type="caution">
    <text evidence="2">The sequence shown here is derived from an EMBL/GenBank/DDBJ whole genome shotgun (WGS) entry which is preliminary data.</text>
</comment>
<accession>A0A917PPD8</accession>
<dbReference type="PANTHER" id="PTHR43236:SF1">
    <property type="entry name" value="BLL7220 PROTEIN"/>
    <property type="match status" value="1"/>
</dbReference>
<proteinExistence type="predicted"/>
<protein>
    <recommendedName>
        <fullName evidence="1">IrrE N-terminal-like domain-containing protein</fullName>
    </recommendedName>
</protein>
<dbReference type="Proteomes" id="UP000658382">
    <property type="component" value="Unassembled WGS sequence"/>
</dbReference>
<organism evidence="2 3">
    <name type="scientific">Lentibacillus kapialis</name>
    <dbReference type="NCBI Taxonomy" id="340214"/>
    <lineage>
        <taxon>Bacteria</taxon>
        <taxon>Bacillati</taxon>
        <taxon>Bacillota</taxon>
        <taxon>Bacilli</taxon>
        <taxon>Bacillales</taxon>
        <taxon>Bacillaceae</taxon>
        <taxon>Lentibacillus</taxon>
    </lineage>
</organism>
<dbReference type="AlphaFoldDB" id="A0A917PPD8"/>
<evidence type="ECO:0000313" key="2">
    <source>
        <dbReference type="EMBL" id="GGJ86335.1"/>
    </source>
</evidence>
<dbReference type="RefSeq" id="WP_188631591.1">
    <property type="nucleotide sequence ID" value="NZ_BMNQ01000004.1"/>
</dbReference>
<dbReference type="EMBL" id="BMNQ01000004">
    <property type="protein sequence ID" value="GGJ86335.1"/>
    <property type="molecule type" value="Genomic_DNA"/>
</dbReference>
<dbReference type="InterPro" id="IPR010359">
    <property type="entry name" value="IrrE_HExxH"/>
</dbReference>
<reference evidence="2" key="1">
    <citation type="journal article" date="2014" name="Int. J. Syst. Evol. Microbiol.">
        <title>Complete genome sequence of Corynebacterium casei LMG S-19264T (=DSM 44701T), isolated from a smear-ripened cheese.</title>
        <authorList>
            <consortium name="US DOE Joint Genome Institute (JGI-PGF)"/>
            <person name="Walter F."/>
            <person name="Albersmeier A."/>
            <person name="Kalinowski J."/>
            <person name="Ruckert C."/>
        </authorList>
    </citation>
    <scope>NUCLEOTIDE SEQUENCE</scope>
    <source>
        <strain evidence="2">JCM 12580</strain>
    </source>
</reference>